<accession>A0A7R8HEX6</accession>
<feature type="region of interest" description="Disordered" evidence="3">
    <location>
        <begin position="1"/>
        <end position="28"/>
    </location>
</feature>
<dbReference type="SUPFAM" id="SSF48403">
    <property type="entry name" value="Ankyrin repeat"/>
    <property type="match status" value="1"/>
</dbReference>
<evidence type="ECO:0000313" key="5">
    <source>
        <dbReference type="Proteomes" id="UP000675881"/>
    </source>
</evidence>
<dbReference type="EMBL" id="HG994588">
    <property type="protein sequence ID" value="CAF3035988.1"/>
    <property type="molecule type" value="Genomic_DNA"/>
</dbReference>
<keyword evidence="2" id="KW-0175">Coiled coil</keyword>
<dbReference type="Gene3D" id="1.25.40.20">
    <property type="entry name" value="Ankyrin repeat-containing domain"/>
    <property type="match status" value="1"/>
</dbReference>
<evidence type="ECO:0000313" key="4">
    <source>
        <dbReference type="EMBL" id="CAF3035988.1"/>
    </source>
</evidence>
<feature type="compositionally biased region" description="Basic residues" evidence="3">
    <location>
        <begin position="962"/>
        <end position="971"/>
    </location>
</feature>
<dbReference type="GO" id="GO:0000122">
    <property type="term" value="P:negative regulation of transcription by RNA polymerase II"/>
    <property type="evidence" value="ECO:0007669"/>
    <property type="project" value="TreeGrafter"/>
</dbReference>
<name>A0A7R8HEX6_LEPSM</name>
<keyword evidence="5" id="KW-1185">Reference proteome</keyword>
<feature type="region of interest" description="Disordered" evidence="3">
    <location>
        <begin position="474"/>
        <end position="587"/>
    </location>
</feature>
<feature type="compositionally biased region" description="Low complexity" evidence="3">
    <location>
        <begin position="985"/>
        <end position="994"/>
    </location>
</feature>
<dbReference type="PROSITE" id="PS50297">
    <property type="entry name" value="ANK_REP_REGION"/>
    <property type="match status" value="2"/>
</dbReference>
<feature type="region of interest" description="Disordered" evidence="3">
    <location>
        <begin position="52"/>
        <end position="96"/>
    </location>
</feature>
<dbReference type="SMART" id="SM00248">
    <property type="entry name" value="ANK"/>
    <property type="match status" value="3"/>
</dbReference>
<feature type="compositionally biased region" description="Polar residues" evidence="3">
    <location>
        <begin position="13"/>
        <end position="28"/>
    </location>
</feature>
<dbReference type="InterPro" id="IPR047144">
    <property type="entry name" value="BCOR-like"/>
</dbReference>
<reference evidence="4" key="1">
    <citation type="submission" date="2021-02" db="EMBL/GenBank/DDBJ databases">
        <authorList>
            <person name="Bekaert M."/>
        </authorList>
    </citation>
    <scope>NUCLEOTIDE SEQUENCE</scope>
    <source>
        <strain evidence="4">IoA-00</strain>
    </source>
</reference>
<feature type="compositionally biased region" description="Polar residues" evidence="3">
    <location>
        <begin position="1159"/>
        <end position="1177"/>
    </location>
</feature>
<feature type="compositionally biased region" description="Low complexity" evidence="3">
    <location>
        <begin position="511"/>
        <end position="525"/>
    </location>
</feature>
<feature type="compositionally biased region" description="Low complexity" evidence="3">
    <location>
        <begin position="160"/>
        <end position="176"/>
    </location>
</feature>
<feature type="compositionally biased region" description="Pro residues" evidence="3">
    <location>
        <begin position="195"/>
        <end position="205"/>
    </location>
</feature>
<protein>
    <submittedName>
        <fullName evidence="4">(salmon louse) hypothetical protein</fullName>
    </submittedName>
</protein>
<dbReference type="GO" id="GO:0003714">
    <property type="term" value="F:transcription corepressor activity"/>
    <property type="evidence" value="ECO:0007669"/>
    <property type="project" value="TreeGrafter"/>
</dbReference>
<feature type="compositionally biased region" description="Low complexity" evidence="3">
    <location>
        <begin position="612"/>
        <end position="633"/>
    </location>
</feature>
<feature type="compositionally biased region" description="Polar residues" evidence="3">
    <location>
        <begin position="276"/>
        <end position="287"/>
    </location>
</feature>
<evidence type="ECO:0000256" key="3">
    <source>
        <dbReference type="SAM" id="MobiDB-lite"/>
    </source>
</evidence>
<feature type="region of interest" description="Disordered" evidence="3">
    <location>
        <begin position="1112"/>
        <end position="1136"/>
    </location>
</feature>
<feature type="compositionally biased region" description="Basic residues" evidence="3">
    <location>
        <begin position="1258"/>
        <end position="1270"/>
    </location>
</feature>
<feature type="compositionally biased region" description="Polar residues" evidence="3">
    <location>
        <begin position="238"/>
        <end position="250"/>
    </location>
</feature>
<feature type="region of interest" description="Disordered" evidence="3">
    <location>
        <begin position="112"/>
        <end position="287"/>
    </location>
</feature>
<dbReference type="PROSITE" id="PS50088">
    <property type="entry name" value="ANK_REPEAT"/>
    <property type="match status" value="2"/>
</dbReference>
<dbReference type="InterPro" id="IPR002110">
    <property type="entry name" value="Ankyrin_rpt"/>
</dbReference>
<feature type="compositionally biased region" description="Pro residues" evidence="3">
    <location>
        <begin position="140"/>
        <end position="159"/>
    </location>
</feature>
<feature type="compositionally biased region" description="Polar residues" evidence="3">
    <location>
        <begin position="917"/>
        <end position="930"/>
    </location>
</feature>
<feature type="compositionally biased region" description="Polar residues" evidence="3">
    <location>
        <begin position="602"/>
        <end position="611"/>
    </location>
</feature>
<dbReference type="PANTHER" id="PTHR24117">
    <property type="entry name" value="AGAP007537-PB"/>
    <property type="match status" value="1"/>
</dbReference>
<feature type="region of interest" description="Disordered" evidence="3">
    <location>
        <begin position="318"/>
        <end position="415"/>
    </location>
</feature>
<organism evidence="4 5">
    <name type="scientific">Lepeophtheirus salmonis</name>
    <name type="common">Salmon louse</name>
    <name type="synonym">Caligus salmonis</name>
    <dbReference type="NCBI Taxonomy" id="72036"/>
    <lineage>
        <taxon>Eukaryota</taxon>
        <taxon>Metazoa</taxon>
        <taxon>Ecdysozoa</taxon>
        <taxon>Arthropoda</taxon>
        <taxon>Crustacea</taxon>
        <taxon>Multicrustacea</taxon>
        <taxon>Hexanauplia</taxon>
        <taxon>Copepoda</taxon>
        <taxon>Siphonostomatoida</taxon>
        <taxon>Caligidae</taxon>
        <taxon>Lepeophtheirus</taxon>
    </lineage>
</organism>
<feature type="compositionally biased region" description="Acidic residues" evidence="3">
    <location>
        <begin position="1195"/>
        <end position="1215"/>
    </location>
</feature>
<proteinExistence type="inferred from homology"/>
<evidence type="ECO:0000256" key="2">
    <source>
        <dbReference type="SAM" id="Coils"/>
    </source>
</evidence>
<dbReference type="OrthoDB" id="3666223at2759"/>
<dbReference type="GO" id="GO:0005634">
    <property type="term" value="C:nucleus"/>
    <property type="evidence" value="ECO:0007669"/>
    <property type="project" value="TreeGrafter"/>
</dbReference>
<dbReference type="Pfam" id="PF12796">
    <property type="entry name" value="Ank_2"/>
    <property type="match status" value="1"/>
</dbReference>
<feature type="compositionally biased region" description="Low complexity" evidence="3">
    <location>
        <begin position="718"/>
        <end position="754"/>
    </location>
</feature>
<feature type="compositionally biased region" description="Low complexity" evidence="3">
    <location>
        <begin position="872"/>
        <end position="893"/>
    </location>
</feature>
<feature type="compositionally biased region" description="Low complexity" evidence="3">
    <location>
        <begin position="1112"/>
        <end position="1132"/>
    </location>
</feature>
<feature type="region of interest" description="Disordered" evidence="3">
    <location>
        <begin position="962"/>
        <end position="994"/>
    </location>
</feature>
<feature type="coiled-coil region" evidence="2">
    <location>
        <begin position="441"/>
        <end position="468"/>
    </location>
</feature>
<feature type="compositionally biased region" description="Basic and acidic residues" evidence="3">
    <location>
        <begin position="359"/>
        <end position="374"/>
    </location>
</feature>
<dbReference type="PANTHER" id="PTHR24117:SF9">
    <property type="entry name" value="BCL-6 COREPRESSOR PCGF1 BINDING DOMAIN-CONTAINING PROTEIN"/>
    <property type="match status" value="1"/>
</dbReference>
<sequence>MVDRGGNFEGWSGSPQSNPYPGPSNNFNSHRQVYMQQLQNFSTNFAHLTNGYPPTHYAPLPAHHSQQGRESTNHRVRLPHPGHHHHGPPGSVPQQHHALQYSAHHHIEHGAPLPAHIRSNPYQPHAHYSGPRGGAHCAPQAPPLHHPPQYPQQYPPPPASSSSSSSSSSSPSSYSEYPDKSSHFNNGYYKRGEYPPHPPHPPHYPHPSSSPYHHNGPQQLQYEGPMNLTPKSSHERTILNTPNYQAPSNTSAHAPHPPSSIPIQNTSSGAGAPSIKDNNSVTKPETISVPTCIPIHDTFPTPTHTMIQPSVSWKRKAAAAAAAANGGDEELPSSSNAKRLKTEDPYTFNDEDSSSCTNDSKKDGLIRDTKENTFKHSNKNKSSNVLLPFREAAGGSASGQSIKKGEQGSCKSSSEAVSIIPLAKDKQDLIKATTPSSVPKTKKKKESLKQVQQQVLQEQQQIMRTKEAVVVSSSVEAAAAPPPPREKANMEVLQPPPPPVHDHLQGGRGGRLLQPHFLQQYHQQQQPPPLHNSNSFFPTYPYGGHPSQPPLYPHQQEQQTYYQPNSPSYPPPRNSPSPPPLQLSTATATTVVVTSSIPSKALTQPTVKTTVSKSENSAPKTSSSNSSSLPPKKGGTLWALPIVPKLPQKPLSKERKNNVAPPPKKDPSSATSVKDVWLSAFGANKSTKKESSTNCNNNHNNEGEGTPKDPTPSSLAKTTTNVVVTSSVTKTLSSSPNTSSSISSPPTTSTISTTTTTVNASTTSILISQLTAPPIITTAAAVTTQASPTMKTILPGVPCTTSIKRAHKTYLDIPPELRRRPRPNYGGIIHFAPNWESAVKIHHEKCRLPDKLIQTIHVYPKILNKTSSLQKSSNATNSSENTNSLSDSSTTNNIYNFENSNPEDDLLPKGPPLGFRQSMSSMQSPFSTATAEVPRAVNNIVDSILENRKKLRITMGRMYKKPLNKDRKKRSFSSCEDEDDDSESECQGLIPTPGLPLLTSDTTDILMGSNYGNFRRQTLLRYLELDQCSDLKAKMLDWKPEVFETKTRRQSNQVRAVTAYREIFEKKRPYVKKVGDHKDEGKLSEPKKECELELLPSPPPLVEIKKEIIISEESLSPPSTPSKLPQTPLPTTVPHLSNIKATSKSSSVKVPPTLTTSLPFASSHKLQPASSSKNSIPFSAKYKRTPKKGIKVEQLDEDDDEDDLREPTQEEEELQGELQKFALDLIEDNPSWVHKVVIQNLVIWEPIDPVPYVQEKKPKKYYHRKQRKRKSGMDFSSSSRAKNRNSAKSRDTSRVGTPEPQEVVGCSAGETILHRASKMGYPDVVAYALDMVKIPPSIKDNAGIPPIHKAAFRGHGHIVNYLLRYGEDPNRNVKGTRPLHEALEGGDPMAVYHLLNYGSDPLLYDYSGNMPLDLTEGDEDMRKYLSGVLADLHGKKSDRWNVSSVHEYVQPNFECDDDSSDSDEGRKGGVEMEFEFSSSQLPPYYQFKDHEGHFIKTSDLKSSSTTSSKGGHSSSNLEGGTLKSCFSIEMSWEEFIKNSHCCLLGADSRLSTSSPPQTGVVKLYRVDETIKKFLGISSENMTFL</sequence>
<dbReference type="Proteomes" id="UP000675881">
    <property type="component" value="Chromosome 9"/>
</dbReference>
<feature type="region of interest" description="Disordered" evidence="3">
    <location>
        <begin position="1159"/>
        <end position="1215"/>
    </location>
</feature>
<evidence type="ECO:0000256" key="1">
    <source>
        <dbReference type="ARBA" id="ARBA00034703"/>
    </source>
</evidence>
<feature type="region of interest" description="Disordered" evidence="3">
    <location>
        <begin position="602"/>
        <end position="754"/>
    </location>
</feature>
<feature type="region of interest" description="Disordered" evidence="3">
    <location>
        <begin position="867"/>
        <end position="931"/>
    </location>
</feature>
<feature type="compositionally biased region" description="Acidic residues" evidence="3">
    <location>
        <begin position="975"/>
        <end position="984"/>
    </location>
</feature>
<comment type="similarity">
    <text evidence="1">Belongs to the BCOR family.</text>
</comment>
<feature type="compositionally biased region" description="Basic and acidic residues" evidence="3">
    <location>
        <begin position="651"/>
        <end position="667"/>
    </location>
</feature>
<feature type="compositionally biased region" description="Pro residues" evidence="3">
    <location>
        <begin position="567"/>
        <end position="581"/>
    </location>
</feature>
<feature type="compositionally biased region" description="Basic residues" evidence="3">
    <location>
        <begin position="74"/>
        <end position="87"/>
    </location>
</feature>
<gene>
    <name evidence="4" type="ORF">LSAA_14530</name>
</gene>
<dbReference type="InterPro" id="IPR036770">
    <property type="entry name" value="Ankyrin_rpt-contain_sf"/>
</dbReference>
<feature type="region of interest" description="Disordered" evidence="3">
    <location>
        <begin position="1258"/>
        <end position="1303"/>
    </location>
</feature>